<gene>
    <name evidence="3" type="ORF">PECAL_1P02440</name>
</gene>
<sequence length="379" mass="40294">MRCCLVLALANALLPPTTHVRSRHWLYAERRVWQSRKLGSIDALQLATAPIDDAAADACTIAVRAIGLNYADIFSVLGLYSAANEVLAAAPTSSGFVPGLEFAGVVEDAGPEAPYKSGDRVFGFTRFGAYADRLTQRAAFLRKIPDGWSFAEAASVMVQGMTAYYGLVELGNAKKGSRVLVESAAGGVGLQTLEICAKLGCRAAAVVGSDAKADVVRARHPEVKDIIVRESTPDAAYRAALDSFGLIDVVMESLGGPWFDEGLSRLAPRGRLIHFGATAAYGAARGGLLKWPGLVAAYLRRPRVDPGELTSTNRAVFGFNLIWLTGEEDYLAEVLDGMAGVLLDRPPLVGRTFAFDALPDALRHLQSGSSTGKVVVVVE</sequence>
<dbReference type="Pfam" id="PF08240">
    <property type="entry name" value="ADH_N"/>
    <property type="match status" value="1"/>
</dbReference>
<evidence type="ECO:0000256" key="1">
    <source>
        <dbReference type="SAM" id="SignalP"/>
    </source>
</evidence>
<dbReference type="Proteomes" id="UP000789595">
    <property type="component" value="Unassembled WGS sequence"/>
</dbReference>
<dbReference type="InterPro" id="IPR051397">
    <property type="entry name" value="Zn-ADH-like_protein"/>
</dbReference>
<dbReference type="PANTHER" id="PTHR43677">
    <property type="entry name" value="SHORT-CHAIN DEHYDROGENASE/REDUCTASE"/>
    <property type="match status" value="1"/>
</dbReference>
<evidence type="ECO:0000313" key="4">
    <source>
        <dbReference type="Proteomes" id="UP000789595"/>
    </source>
</evidence>
<dbReference type="SUPFAM" id="SSF51735">
    <property type="entry name" value="NAD(P)-binding Rossmann-fold domains"/>
    <property type="match status" value="1"/>
</dbReference>
<feature type="domain" description="Enoyl reductase (ER)" evidence="2">
    <location>
        <begin position="39"/>
        <end position="376"/>
    </location>
</feature>
<keyword evidence="4" id="KW-1185">Reference proteome</keyword>
<dbReference type="SUPFAM" id="SSF50129">
    <property type="entry name" value="GroES-like"/>
    <property type="match status" value="1"/>
</dbReference>
<comment type="caution">
    <text evidence="3">The sequence shown here is derived from an EMBL/GenBank/DDBJ whole genome shotgun (WGS) entry which is preliminary data.</text>
</comment>
<dbReference type="InterPro" id="IPR036291">
    <property type="entry name" value="NAD(P)-bd_dom_sf"/>
</dbReference>
<protein>
    <recommendedName>
        <fullName evidence="2">Enoyl reductase (ER) domain-containing protein</fullName>
    </recommendedName>
</protein>
<feature type="signal peptide" evidence="1">
    <location>
        <begin position="1"/>
        <end position="19"/>
    </location>
</feature>
<dbReference type="EMBL" id="CAKKNE010000001">
    <property type="protein sequence ID" value="CAH0363903.1"/>
    <property type="molecule type" value="Genomic_DNA"/>
</dbReference>
<dbReference type="AlphaFoldDB" id="A0A8J2S328"/>
<accession>A0A8J2S328</accession>
<evidence type="ECO:0000259" key="2">
    <source>
        <dbReference type="SMART" id="SM00829"/>
    </source>
</evidence>
<dbReference type="InterPro" id="IPR011032">
    <property type="entry name" value="GroES-like_sf"/>
</dbReference>
<organism evidence="3 4">
    <name type="scientific">Pelagomonas calceolata</name>
    <dbReference type="NCBI Taxonomy" id="35677"/>
    <lineage>
        <taxon>Eukaryota</taxon>
        <taxon>Sar</taxon>
        <taxon>Stramenopiles</taxon>
        <taxon>Ochrophyta</taxon>
        <taxon>Pelagophyceae</taxon>
        <taxon>Pelagomonadales</taxon>
        <taxon>Pelagomonadaceae</taxon>
        <taxon>Pelagomonas</taxon>
    </lineage>
</organism>
<dbReference type="GO" id="GO:0016491">
    <property type="term" value="F:oxidoreductase activity"/>
    <property type="evidence" value="ECO:0007669"/>
    <property type="project" value="InterPro"/>
</dbReference>
<dbReference type="OrthoDB" id="3509362at2759"/>
<keyword evidence="1" id="KW-0732">Signal</keyword>
<dbReference type="SMART" id="SM00829">
    <property type="entry name" value="PKS_ER"/>
    <property type="match status" value="1"/>
</dbReference>
<evidence type="ECO:0000313" key="3">
    <source>
        <dbReference type="EMBL" id="CAH0363903.1"/>
    </source>
</evidence>
<dbReference type="InterPro" id="IPR013154">
    <property type="entry name" value="ADH-like_N"/>
</dbReference>
<dbReference type="Pfam" id="PF13602">
    <property type="entry name" value="ADH_zinc_N_2"/>
    <property type="match status" value="1"/>
</dbReference>
<dbReference type="InterPro" id="IPR020843">
    <property type="entry name" value="ER"/>
</dbReference>
<proteinExistence type="predicted"/>
<feature type="chain" id="PRO_5035185406" description="Enoyl reductase (ER) domain-containing protein" evidence="1">
    <location>
        <begin position="20"/>
        <end position="379"/>
    </location>
</feature>
<name>A0A8J2S328_9STRA</name>
<reference evidence="3" key="1">
    <citation type="submission" date="2021-11" db="EMBL/GenBank/DDBJ databases">
        <authorList>
            <consortium name="Genoscope - CEA"/>
            <person name="William W."/>
        </authorList>
    </citation>
    <scope>NUCLEOTIDE SEQUENCE</scope>
</reference>
<dbReference type="Gene3D" id="3.90.180.10">
    <property type="entry name" value="Medium-chain alcohol dehydrogenases, catalytic domain"/>
    <property type="match status" value="1"/>
</dbReference>
<dbReference type="PANTHER" id="PTHR43677:SF4">
    <property type="entry name" value="QUINONE OXIDOREDUCTASE-LIKE PROTEIN 2"/>
    <property type="match status" value="1"/>
</dbReference>